<dbReference type="Gene3D" id="3.20.20.70">
    <property type="entry name" value="Aldolase class I"/>
    <property type="match status" value="1"/>
</dbReference>
<keyword evidence="6 12" id="KW-0560">Oxidoreductase</keyword>
<keyword evidence="8" id="KW-0411">Iron-sulfur</keyword>
<dbReference type="AlphaFoldDB" id="A0A6N2UZX5"/>
<dbReference type="PROSITE" id="PS00198">
    <property type="entry name" value="4FE4S_FER_1"/>
    <property type="match status" value="2"/>
</dbReference>
<dbReference type="PROSITE" id="PS51379">
    <property type="entry name" value="4FE4S_FER_2"/>
    <property type="match status" value="2"/>
</dbReference>
<comment type="catalytic activity">
    <reaction evidence="9">
        <text>glycyl-[protein] + reduced [flavodoxin] + S-adenosyl-L-methionine = glycin-2-yl radical-[protein] + semiquinone [flavodoxin] + 5'-deoxyadenosine + L-methionine + H(+)</text>
        <dbReference type="Rhea" id="RHEA:61976"/>
        <dbReference type="Rhea" id="RHEA-COMP:10622"/>
        <dbReference type="Rhea" id="RHEA-COMP:14480"/>
        <dbReference type="Rhea" id="RHEA-COMP:15993"/>
        <dbReference type="Rhea" id="RHEA-COMP:15994"/>
        <dbReference type="ChEBI" id="CHEBI:15378"/>
        <dbReference type="ChEBI" id="CHEBI:17319"/>
        <dbReference type="ChEBI" id="CHEBI:29947"/>
        <dbReference type="ChEBI" id="CHEBI:32722"/>
        <dbReference type="ChEBI" id="CHEBI:57618"/>
        <dbReference type="ChEBI" id="CHEBI:57844"/>
        <dbReference type="ChEBI" id="CHEBI:59789"/>
        <dbReference type="ChEBI" id="CHEBI:140311"/>
    </reaction>
</comment>
<protein>
    <submittedName>
        <fullName evidence="12">4-hydroxyphenylacetate decarboxylase activating enzyme</fullName>
        <ecNumber evidence="12">1.97.1.-</ecNumber>
    </submittedName>
</protein>
<evidence type="ECO:0000259" key="11">
    <source>
        <dbReference type="PROSITE" id="PS51918"/>
    </source>
</evidence>
<dbReference type="GO" id="GO:0016491">
    <property type="term" value="F:oxidoreductase activity"/>
    <property type="evidence" value="ECO:0007669"/>
    <property type="project" value="UniProtKB-KW"/>
</dbReference>
<keyword evidence="5" id="KW-0479">Metal-binding</keyword>
<dbReference type="EC" id="1.97.1.-" evidence="12"/>
<evidence type="ECO:0000256" key="7">
    <source>
        <dbReference type="ARBA" id="ARBA00023004"/>
    </source>
</evidence>
<evidence type="ECO:0000256" key="4">
    <source>
        <dbReference type="ARBA" id="ARBA00022691"/>
    </source>
</evidence>
<dbReference type="EMBL" id="CACRSL010000005">
    <property type="protein sequence ID" value="VYT23270.1"/>
    <property type="molecule type" value="Genomic_DNA"/>
</dbReference>
<dbReference type="SFLD" id="SFLDG01066">
    <property type="entry name" value="organic_radical-activating_enz"/>
    <property type="match status" value="1"/>
</dbReference>
<feature type="domain" description="4Fe-4S ferredoxin-type" evidence="10">
    <location>
        <begin position="32"/>
        <end position="64"/>
    </location>
</feature>
<dbReference type="InterPro" id="IPR017900">
    <property type="entry name" value="4Fe4S_Fe_S_CS"/>
</dbReference>
<dbReference type="GO" id="GO:0051539">
    <property type="term" value="F:4 iron, 4 sulfur cluster binding"/>
    <property type="evidence" value="ECO:0007669"/>
    <property type="project" value="UniProtKB-KW"/>
</dbReference>
<dbReference type="SFLD" id="SFLDF00392">
    <property type="entry name" value="YjjI_activase"/>
    <property type="match status" value="1"/>
</dbReference>
<feature type="domain" description="Radical SAM core" evidence="11">
    <location>
        <begin position="14"/>
        <end position="274"/>
    </location>
</feature>
<dbReference type="GO" id="GO:0046872">
    <property type="term" value="F:metal ion binding"/>
    <property type="evidence" value="ECO:0007669"/>
    <property type="project" value="UniProtKB-KW"/>
</dbReference>
<dbReference type="InterPro" id="IPR058240">
    <property type="entry name" value="rSAM_sf"/>
</dbReference>
<sequence length="279" mass="30363">MIAPVNKIIDHSVVDGPGNRTAVFFQGCPFRCQYCHNPETMALCTHCGACVSACPAGALSLREGKVHWEEALCVGCDSCLRACPHLSSPKVKEMTVEEILLRIQQNRPFIRGITCSGGECTLYAGFMAELFAKTKAMGLTNLIDSNGILDFSQADALLEHADGVMLDIKCFDRAGHIRLTGKDNDLVLQNAAYLAQRGLLPEVRTVIIPGALPNEETVALVSRLLAPYQANGPIRYKLIAFRPMGVREEFRSFPVPSRAEMESLAALAREQGMADVAIV</sequence>
<evidence type="ECO:0000256" key="1">
    <source>
        <dbReference type="ARBA" id="ARBA00001966"/>
    </source>
</evidence>
<evidence type="ECO:0000256" key="5">
    <source>
        <dbReference type="ARBA" id="ARBA00022723"/>
    </source>
</evidence>
<evidence type="ECO:0000256" key="2">
    <source>
        <dbReference type="ARBA" id="ARBA00009777"/>
    </source>
</evidence>
<dbReference type="SUPFAM" id="SSF102114">
    <property type="entry name" value="Radical SAM enzymes"/>
    <property type="match status" value="1"/>
</dbReference>
<dbReference type="NCBIfam" id="TIGR04041">
    <property type="entry name" value="activase_YjjW"/>
    <property type="match status" value="1"/>
</dbReference>
<dbReference type="SFLD" id="SFLDG01118">
    <property type="entry name" value="activating_enzymes__group_2"/>
    <property type="match status" value="1"/>
</dbReference>
<dbReference type="PROSITE" id="PS01087">
    <property type="entry name" value="RADICAL_ACTIVATING"/>
    <property type="match status" value="1"/>
</dbReference>
<dbReference type="InterPro" id="IPR013785">
    <property type="entry name" value="Aldolase_TIM"/>
</dbReference>
<organism evidence="12">
    <name type="scientific">uncultured Anaerotruncus sp</name>
    <dbReference type="NCBI Taxonomy" id="905011"/>
    <lineage>
        <taxon>Bacteria</taxon>
        <taxon>Bacillati</taxon>
        <taxon>Bacillota</taxon>
        <taxon>Clostridia</taxon>
        <taxon>Eubacteriales</taxon>
        <taxon>Oscillospiraceae</taxon>
        <taxon>Anaerotruncus</taxon>
        <taxon>environmental samples</taxon>
    </lineage>
</organism>
<evidence type="ECO:0000256" key="8">
    <source>
        <dbReference type="ARBA" id="ARBA00023014"/>
    </source>
</evidence>
<dbReference type="PANTHER" id="PTHR30352">
    <property type="entry name" value="PYRUVATE FORMATE-LYASE-ACTIVATING ENZYME"/>
    <property type="match status" value="1"/>
</dbReference>
<dbReference type="PANTHER" id="PTHR30352:SF13">
    <property type="entry name" value="GLYCYL-RADICAL ENZYME ACTIVATING ENZYME YJJW-RELATED"/>
    <property type="match status" value="1"/>
</dbReference>
<dbReference type="Pfam" id="PF04055">
    <property type="entry name" value="Radical_SAM"/>
    <property type="match status" value="1"/>
</dbReference>
<comment type="similarity">
    <text evidence="2">Belongs to the organic radical-activating enzymes family.</text>
</comment>
<dbReference type="InterPro" id="IPR001989">
    <property type="entry name" value="Radical_activat_CS"/>
</dbReference>
<accession>A0A6N2UZX5</accession>
<dbReference type="Pfam" id="PF00037">
    <property type="entry name" value="Fer4"/>
    <property type="match status" value="1"/>
</dbReference>
<keyword evidence="3" id="KW-0004">4Fe-4S</keyword>
<dbReference type="PIRSF" id="PIRSF000371">
    <property type="entry name" value="PFL_act_enz"/>
    <property type="match status" value="1"/>
</dbReference>
<dbReference type="InterPro" id="IPR007197">
    <property type="entry name" value="rSAM"/>
</dbReference>
<dbReference type="InterPro" id="IPR040074">
    <property type="entry name" value="BssD/PflA/YjjW"/>
</dbReference>
<dbReference type="InterPro" id="IPR012839">
    <property type="entry name" value="Organic_radical_activase"/>
</dbReference>
<dbReference type="InterPro" id="IPR017896">
    <property type="entry name" value="4Fe4S_Fe-S-bd"/>
</dbReference>
<dbReference type="CDD" id="cd01335">
    <property type="entry name" value="Radical_SAM"/>
    <property type="match status" value="1"/>
</dbReference>
<dbReference type="SUPFAM" id="SSF54862">
    <property type="entry name" value="4Fe-4S ferredoxins"/>
    <property type="match status" value="1"/>
</dbReference>
<evidence type="ECO:0000256" key="6">
    <source>
        <dbReference type="ARBA" id="ARBA00023002"/>
    </source>
</evidence>
<reference evidence="12" key="1">
    <citation type="submission" date="2019-11" db="EMBL/GenBank/DDBJ databases">
        <authorList>
            <person name="Feng L."/>
        </authorList>
    </citation>
    <scope>NUCLEOTIDE SEQUENCE</scope>
    <source>
        <strain evidence="12">AundefinedLFYP135</strain>
    </source>
</reference>
<name>A0A6N2UZX5_9FIRM</name>
<gene>
    <name evidence="12" type="primary">csdA</name>
    <name evidence="12" type="ORF">AULFYP135_02173</name>
</gene>
<evidence type="ECO:0000256" key="9">
    <source>
        <dbReference type="ARBA" id="ARBA00047365"/>
    </source>
</evidence>
<proteinExistence type="inferred from homology"/>
<dbReference type="SFLD" id="SFLDS00029">
    <property type="entry name" value="Radical_SAM"/>
    <property type="match status" value="1"/>
</dbReference>
<dbReference type="PROSITE" id="PS51918">
    <property type="entry name" value="RADICAL_SAM"/>
    <property type="match status" value="1"/>
</dbReference>
<dbReference type="Gene3D" id="3.30.70.20">
    <property type="match status" value="1"/>
</dbReference>
<evidence type="ECO:0000313" key="12">
    <source>
        <dbReference type="EMBL" id="VYT23270.1"/>
    </source>
</evidence>
<keyword evidence="4" id="KW-0949">S-adenosyl-L-methionine</keyword>
<keyword evidence="7" id="KW-0408">Iron</keyword>
<evidence type="ECO:0000256" key="3">
    <source>
        <dbReference type="ARBA" id="ARBA00022485"/>
    </source>
</evidence>
<feature type="domain" description="4Fe-4S ferredoxin-type" evidence="10">
    <location>
        <begin position="65"/>
        <end position="94"/>
    </location>
</feature>
<dbReference type="InterPro" id="IPR034457">
    <property type="entry name" value="Organic_radical-activating"/>
</dbReference>
<dbReference type="InterPro" id="IPR023912">
    <property type="entry name" value="YjjW_bact"/>
</dbReference>
<comment type="cofactor">
    <cofactor evidence="1">
        <name>[4Fe-4S] cluster</name>
        <dbReference type="ChEBI" id="CHEBI:49883"/>
    </cofactor>
</comment>
<evidence type="ECO:0000259" key="10">
    <source>
        <dbReference type="PROSITE" id="PS51379"/>
    </source>
</evidence>